<reference evidence="1" key="1">
    <citation type="submission" date="2021-11" db="EMBL/GenBank/DDBJ databases">
        <title>Vibrio ZSDE26 sp. nov. and Vibrio ZSDZ34 sp. nov., isolated from coastal seawater in Qingdao.</title>
        <authorList>
            <person name="Zhang P."/>
        </authorList>
    </citation>
    <scope>NUCLEOTIDE SEQUENCE</scope>
    <source>
        <strain evidence="1">ZSDZ34</strain>
    </source>
</reference>
<evidence type="ECO:0000313" key="1">
    <source>
        <dbReference type="EMBL" id="MCJ2377120.1"/>
    </source>
</evidence>
<accession>A0A9X1WCX0</accession>
<proteinExistence type="predicted"/>
<dbReference type="Proteomes" id="UP001139488">
    <property type="component" value="Unassembled WGS sequence"/>
</dbReference>
<dbReference type="InterPro" id="IPR021388">
    <property type="entry name" value="DUF3024"/>
</dbReference>
<evidence type="ECO:0000313" key="2">
    <source>
        <dbReference type="Proteomes" id="UP001139488"/>
    </source>
</evidence>
<keyword evidence="2" id="KW-1185">Reference proteome</keyword>
<dbReference type="AlphaFoldDB" id="A0A9X1WCX0"/>
<comment type="caution">
    <text evidence="1">The sequence shown here is derived from an EMBL/GenBank/DDBJ whole genome shotgun (WGS) entry which is preliminary data.</text>
</comment>
<protein>
    <submittedName>
        <fullName evidence="1">DUF3024 domain-containing protein</fullName>
    </submittedName>
</protein>
<dbReference type="RefSeq" id="WP_244357058.1">
    <property type="nucleotide sequence ID" value="NZ_JAJNNZ010000006.1"/>
</dbReference>
<dbReference type="EMBL" id="JAJNNZ010000006">
    <property type="protein sequence ID" value="MCJ2377120.1"/>
    <property type="molecule type" value="Genomic_DNA"/>
</dbReference>
<name>A0A9X1WCX0_9VIBR</name>
<dbReference type="Pfam" id="PF11225">
    <property type="entry name" value="DUF3024"/>
    <property type="match status" value="1"/>
</dbReference>
<sequence>MSLIEMTQRRLERCAELLCANRNKSMPVELGKSLYELDENTVVFSKAHYLLDSVSSSYTSSVAKVELDLDTNMWMLFVPNEEDRWIPYPFLARSADLTAIMREIEKDPKSYFW</sequence>
<organism evidence="1 2">
    <name type="scientific">Vibrio gelatinilyticus</name>
    <dbReference type="NCBI Taxonomy" id="2893468"/>
    <lineage>
        <taxon>Bacteria</taxon>
        <taxon>Pseudomonadati</taxon>
        <taxon>Pseudomonadota</taxon>
        <taxon>Gammaproteobacteria</taxon>
        <taxon>Vibrionales</taxon>
        <taxon>Vibrionaceae</taxon>
        <taxon>Vibrio</taxon>
    </lineage>
</organism>
<gene>
    <name evidence="1" type="ORF">LNL84_09800</name>
</gene>